<keyword evidence="2 6" id="KW-0378">Hydrolase</keyword>
<dbReference type="InterPro" id="IPR029058">
    <property type="entry name" value="AB_hydrolase_fold"/>
</dbReference>
<dbReference type="SUPFAM" id="SSF53474">
    <property type="entry name" value="alpha/beta-Hydrolases"/>
    <property type="match status" value="1"/>
</dbReference>
<dbReference type="InterPro" id="IPR049492">
    <property type="entry name" value="BD-FAE-like_dom"/>
</dbReference>
<dbReference type="InterPro" id="IPR050300">
    <property type="entry name" value="GDXG_lipolytic_enzyme"/>
</dbReference>
<evidence type="ECO:0000256" key="1">
    <source>
        <dbReference type="ARBA" id="ARBA00010515"/>
    </source>
</evidence>
<evidence type="ECO:0000313" key="7">
    <source>
        <dbReference type="Proteomes" id="UP001500784"/>
    </source>
</evidence>
<dbReference type="Gene3D" id="3.40.50.1820">
    <property type="entry name" value="alpha/beta hydrolase"/>
    <property type="match status" value="1"/>
</dbReference>
<proteinExistence type="inferred from homology"/>
<dbReference type="Pfam" id="PF20434">
    <property type="entry name" value="BD-FAE"/>
    <property type="match status" value="1"/>
</dbReference>
<feature type="active site" evidence="3">
    <location>
        <position position="172"/>
    </location>
</feature>
<evidence type="ECO:0000259" key="5">
    <source>
        <dbReference type="Pfam" id="PF20434"/>
    </source>
</evidence>
<dbReference type="PROSITE" id="PS01174">
    <property type="entry name" value="LIPASE_GDXG_SER"/>
    <property type="match status" value="1"/>
</dbReference>
<feature type="domain" description="BD-FAE-like" evidence="5">
    <location>
        <begin position="78"/>
        <end position="286"/>
    </location>
</feature>
<evidence type="ECO:0000256" key="2">
    <source>
        <dbReference type="ARBA" id="ARBA00022801"/>
    </source>
</evidence>
<evidence type="ECO:0000256" key="3">
    <source>
        <dbReference type="PROSITE-ProRule" id="PRU10038"/>
    </source>
</evidence>
<dbReference type="InterPro" id="IPR033140">
    <property type="entry name" value="Lipase_GDXG_put_SER_AS"/>
</dbReference>
<dbReference type="RefSeq" id="WP_152229296.1">
    <property type="nucleotide sequence ID" value="NZ_BAAALV010000004.1"/>
</dbReference>
<feature type="compositionally biased region" description="Polar residues" evidence="4">
    <location>
        <begin position="341"/>
        <end position="364"/>
    </location>
</feature>
<accession>A0ABN2PDG4</accession>
<sequence>MPIFRARRLRPARMVAAGTAAAAVAAAFVYSPWPAALLIRGVFHRGARQLVAQMEPYAPAVTEHRGIRYQDDAGTRRLDIYLPPGHTGETHVPVVFWVHGGAWISGSRRDIAPYLRMLAARGFAAVGVDYSVAPGRIYPQALLELDQAVTFLQGHAGTYGLDMDRVVLAGDSAGAQLAAQLAAAVSSPEYAAGLGISPALAGSQLRGTLLHCGVYDLEAMGKLTGVLGWGFRTALWAYTGKRRFSESAAAEQMSVIAHATAAFPPAFISGGNGDGLTSAQSVPFAARLEDLGVAVTRRFWPQDLSPALPHEAQFQFSRPEARAVLDETAGFLDSVFRGQQDGPQAQGFQEGTTDSVQPAERSTA</sequence>
<comment type="similarity">
    <text evidence="1">Belongs to the 'GDXG' lipolytic enzyme family.</text>
</comment>
<feature type="region of interest" description="Disordered" evidence="4">
    <location>
        <begin position="335"/>
        <end position="364"/>
    </location>
</feature>
<dbReference type="EMBL" id="BAAALV010000004">
    <property type="protein sequence ID" value="GAA1917954.1"/>
    <property type="molecule type" value="Genomic_DNA"/>
</dbReference>
<dbReference type="PANTHER" id="PTHR48081">
    <property type="entry name" value="AB HYDROLASE SUPERFAMILY PROTEIN C4A8.06C"/>
    <property type="match status" value="1"/>
</dbReference>
<organism evidence="6 7">
    <name type="scientific">Arthrobacter gandavensis</name>
    <dbReference type="NCBI Taxonomy" id="169960"/>
    <lineage>
        <taxon>Bacteria</taxon>
        <taxon>Bacillati</taxon>
        <taxon>Actinomycetota</taxon>
        <taxon>Actinomycetes</taxon>
        <taxon>Micrococcales</taxon>
        <taxon>Micrococcaceae</taxon>
        <taxon>Arthrobacter</taxon>
    </lineage>
</organism>
<reference evidence="6 7" key="1">
    <citation type="journal article" date="2019" name="Int. J. Syst. Evol. Microbiol.">
        <title>The Global Catalogue of Microorganisms (GCM) 10K type strain sequencing project: providing services to taxonomists for standard genome sequencing and annotation.</title>
        <authorList>
            <consortium name="The Broad Institute Genomics Platform"/>
            <consortium name="The Broad Institute Genome Sequencing Center for Infectious Disease"/>
            <person name="Wu L."/>
            <person name="Ma J."/>
        </authorList>
    </citation>
    <scope>NUCLEOTIDE SEQUENCE [LARGE SCALE GENOMIC DNA]</scope>
    <source>
        <strain evidence="6 7">JCM 13316</strain>
    </source>
</reference>
<comment type="caution">
    <text evidence="6">The sequence shown here is derived from an EMBL/GenBank/DDBJ whole genome shotgun (WGS) entry which is preliminary data.</text>
</comment>
<protein>
    <submittedName>
        <fullName evidence="6">Alpha/beta hydrolase</fullName>
    </submittedName>
</protein>
<gene>
    <name evidence="6" type="ORF">GCM10009688_23760</name>
</gene>
<keyword evidence="7" id="KW-1185">Reference proteome</keyword>
<dbReference type="Proteomes" id="UP001500784">
    <property type="component" value="Unassembled WGS sequence"/>
</dbReference>
<dbReference type="PANTHER" id="PTHR48081:SF6">
    <property type="entry name" value="PEPTIDASE S9 PROLYL OLIGOPEPTIDASE CATALYTIC DOMAIN-CONTAINING PROTEIN"/>
    <property type="match status" value="1"/>
</dbReference>
<dbReference type="GO" id="GO:0016787">
    <property type="term" value="F:hydrolase activity"/>
    <property type="evidence" value="ECO:0007669"/>
    <property type="project" value="UniProtKB-KW"/>
</dbReference>
<name>A0ABN2PDG4_9MICC</name>
<evidence type="ECO:0000313" key="6">
    <source>
        <dbReference type="EMBL" id="GAA1917954.1"/>
    </source>
</evidence>
<evidence type="ECO:0000256" key="4">
    <source>
        <dbReference type="SAM" id="MobiDB-lite"/>
    </source>
</evidence>